<dbReference type="GO" id="GO:0032259">
    <property type="term" value="P:methylation"/>
    <property type="evidence" value="ECO:0007669"/>
    <property type="project" value="UniProtKB-KW"/>
</dbReference>
<feature type="region of interest" description="Disordered" evidence="10">
    <location>
        <begin position="471"/>
        <end position="495"/>
    </location>
</feature>
<evidence type="ECO:0000256" key="10">
    <source>
        <dbReference type="SAM" id="MobiDB-lite"/>
    </source>
</evidence>
<evidence type="ECO:0000256" key="8">
    <source>
        <dbReference type="ARBA" id="ARBA00023128"/>
    </source>
</evidence>
<gene>
    <name evidence="11" type="ORF">BRETT_000201</name>
</gene>
<proteinExistence type="inferred from homology"/>
<dbReference type="Gene3D" id="3.40.50.150">
    <property type="entry name" value="Vaccinia Virus protein VP39"/>
    <property type="match status" value="1"/>
</dbReference>
<evidence type="ECO:0000256" key="6">
    <source>
        <dbReference type="ARBA" id="ARBA00022792"/>
    </source>
</evidence>
<evidence type="ECO:0000256" key="1">
    <source>
        <dbReference type="ARBA" id="ARBA00004434"/>
    </source>
</evidence>
<evidence type="ECO:0000256" key="7">
    <source>
        <dbReference type="ARBA" id="ARBA00022989"/>
    </source>
</evidence>
<keyword evidence="3" id="KW-0489">Methyltransferase</keyword>
<dbReference type="PANTHER" id="PTHR42912">
    <property type="entry name" value="METHYLTRANSFERASE"/>
    <property type="match status" value="1"/>
</dbReference>
<evidence type="ECO:0000256" key="4">
    <source>
        <dbReference type="ARBA" id="ARBA00022679"/>
    </source>
</evidence>
<name>A0A871QYU9_DEKBR</name>
<dbReference type="GeneID" id="64572127"/>
<dbReference type="Proteomes" id="UP000663131">
    <property type="component" value="Chromosome 3"/>
</dbReference>
<dbReference type="GO" id="GO:0005743">
    <property type="term" value="C:mitochondrial inner membrane"/>
    <property type="evidence" value="ECO:0007669"/>
    <property type="project" value="UniProtKB-SubCell"/>
</dbReference>
<dbReference type="EMBL" id="CP063131">
    <property type="protein sequence ID" value="QOU18473.1"/>
    <property type="molecule type" value="Genomic_DNA"/>
</dbReference>
<dbReference type="FunFam" id="3.40.50.150:FF:000371">
    <property type="entry name" value="Methyltransferase OMS1, mitochondrial"/>
    <property type="match status" value="1"/>
</dbReference>
<keyword evidence="9" id="KW-0472">Membrane</keyword>
<reference evidence="11" key="1">
    <citation type="submission" date="2020-10" db="EMBL/GenBank/DDBJ databases">
        <authorList>
            <person name="Palmer J.M."/>
        </authorList>
    </citation>
    <scope>NUCLEOTIDE SEQUENCE</scope>
    <source>
        <strain evidence="11">UCD 2041</strain>
    </source>
</reference>
<dbReference type="RefSeq" id="XP_041134967.1">
    <property type="nucleotide sequence ID" value="XM_041278772.1"/>
</dbReference>
<evidence type="ECO:0008006" key="13">
    <source>
        <dbReference type="Google" id="ProtNLM"/>
    </source>
</evidence>
<keyword evidence="5" id="KW-0812">Transmembrane</keyword>
<dbReference type="GO" id="GO:0008168">
    <property type="term" value="F:methyltransferase activity"/>
    <property type="evidence" value="ECO:0007669"/>
    <property type="project" value="UniProtKB-KW"/>
</dbReference>
<evidence type="ECO:0000256" key="9">
    <source>
        <dbReference type="ARBA" id="ARBA00023136"/>
    </source>
</evidence>
<comment type="similarity">
    <text evidence="2">Belongs to the methyltransferase superfamily. METL family.</text>
</comment>
<evidence type="ECO:0000313" key="12">
    <source>
        <dbReference type="Proteomes" id="UP000663131"/>
    </source>
</evidence>
<evidence type="ECO:0000256" key="5">
    <source>
        <dbReference type="ARBA" id="ARBA00022692"/>
    </source>
</evidence>
<evidence type="ECO:0000256" key="2">
    <source>
        <dbReference type="ARBA" id="ARBA00009725"/>
    </source>
</evidence>
<evidence type="ECO:0000313" key="11">
    <source>
        <dbReference type="EMBL" id="QOU18473.1"/>
    </source>
</evidence>
<dbReference type="SUPFAM" id="SSF53335">
    <property type="entry name" value="S-adenosyl-L-methionine-dependent methyltransferases"/>
    <property type="match status" value="1"/>
</dbReference>
<dbReference type="InterPro" id="IPR050508">
    <property type="entry name" value="Methyltransf_Superfamily"/>
</dbReference>
<dbReference type="AlphaFoldDB" id="A0A871QYU9"/>
<sequence>MPAGFGVGVRRGCGIIRHTFLVPALYRNHFIQYKLGGNVTYQSLRYSSWNAMKKSRSKAVTYDYKQGKRRIRSQQELDDEEDKVKVDKATKSGSLIKKWGAIASTHKFNKKATKWYVAIYGVFLVYGMYYFKKLYSKETEKKAILDKRDKEGFISEWERLRVRELSGDLVRTRDQEKLDAYHKLKDIYDEKLKKCQTEEEKQALGKFDPEPEDIEGVIDRRLDRSVLPSRDLSGFYDKIAEKYDRQVGREELMMGMGRKRKWVMRQCKGDVLEVASGTGRNCKWMNPALVTSYTFLDPSKEMMKKAYEKFKKRWPDFSKVKFVVGKAEDLKKISSAGDKNEPFKYDTIVETFGLCSEKDPVQSLKNMKALLKQGGRIILLEHGRSSWDLVNKKLDKDAQRHSDKWGCRWNLDIGEIVDDAGLEITKEKRAYLGTNWMVICKRPEDIIDYDELNFFEKYFSVNRMKNFDSSLGPNEAFGSKTAKSTSMQPKDEKNA</sequence>
<dbReference type="CDD" id="cd02440">
    <property type="entry name" value="AdoMet_MTases"/>
    <property type="match status" value="1"/>
</dbReference>
<dbReference type="PANTHER" id="PTHR42912:SF83">
    <property type="entry name" value="METHYLTRANSFERASE TYPE 11 DOMAIN-CONTAINING PROTEIN"/>
    <property type="match status" value="1"/>
</dbReference>
<evidence type="ECO:0000256" key="3">
    <source>
        <dbReference type="ARBA" id="ARBA00022603"/>
    </source>
</evidence>
<dbReference type="KEGG" id="bbrx:BRETT_000201"/>
<dbReference type="InterPro" id="IPR029063">
    <property type="entry name" value="SAM-dependent_MTases_sf"/>
</dbReference>
<protein>
    <recommendedName>
        <fullName evidence="13">Methyltransferase OMS1, mitochondrial</fullName>
    </recommendedName>
</protein>
<comment type="subcellular location">
    <subcellularLocation>
        <location evidence="1">Mitochondrion inner membrane</location>
        <topology evidence="1">Single-pass membrane protein</topology>
    </subcellularLocation>
</comment>
<keyword evidence="8" id="KW-0496">Mitochondrion</keyword>
<dbReference type="OrthoDB" id="416496at2759"/>
<accession>A0A871QYU9</accession>
<reference evidence="11" key="2">
    <citation type="journal article" name="BMC Genomics">
        <title>New genome assemblies reveal patterns of domestication and adaptation across Brettanomyces (Dekkera) species.</title>
        <authorList>
            <person name="Roach M.J."/>
            <person name="Borneman A.R."/>
        </authorList>
    </citation>
    <scope>NUCLEOTIDE SEQUENCE</scope>
    <source>
        <strain evidence="11">UCD 2041</strain>
    </source>
</reference>
<keyword evidence="7" id="KW-1133">Transmembrane helix</keyword>
<dbReference type="Pfam" id="PF13489">
    <property type="entry name" value="Methyltransf_23"/>
    <property type="match status" value="1"/>
</dbReference>
<organism evidence="11 12">
    <name type="scientific">Dekkera bruxellensis</name>
    <name type="common">Brettanomyces custersii</name>
    <dbReference type="NCBI Taxonomy" id="5007"/>
    <lineage>
        <taxon>Eukaryota</taxon>
        <taxon>Fungi</taxon>
        <taxon>Dikarya</taxon>
        <taxon>Ascomycota</taxon>
        <taxon>Saccharomycotina</taxon>
        <taxon>Pichiomycetes</taxon>
        <taxon>Pichiales</taxon>
        <taxon>Pichiaceae</taxon>
        <taxon>Brettanomyces</taxon>
    </lineage>
</organism>
<keyword evidence="6" id="KW-0999">Mitochondrion inner membrane</keyword>
<keyword evidence="4" id="KW-0808">Transferase</keyword>